<reference evidence="2" key="1">
    <citation type="submission" date="2011-06" db="EMBL/GenBank/DDBJ databases">
        <title>Complete genome sequence of Paenibacillus mucilaginosus KNP414.</title>
        <authorList>
            <person name="Wang J."/>
            <person name="Hu S."/>
            <person name="Hu X."/>
            <person name="Zhang B."/>
            <person name="Dong D."/>
            <person name="Zhang S."/>
            <person name="Zhao K."/>
            <person name="Wu D."/>
        </authorList>
    </citation>
    <scope>NUCLEOTIDE SEQUENCE [LARGE SCALE GENOMIC DNA]</scope>
    <source>
        <strain evidence="2">KNP414</strain>
    </source>
</reference>
<dbReference type="KEGG" id="pms:KNP414_02034"/>
<reference evidence="1 2" key="2">
    <citation type="journal article" date="2013" name="Genome Announc.">
        <title>Genome Sequence of Growth-Improving Paenibacillus mucilaginosus Strain KNP414.</title>
        <authorList>
            <person name="Lu J.J."/>
            <person name="Wang J.F."/>
            <person name="Hu X.F."/>
        </authorList>
    </citation>
    <scope>NUCLEOTIDE SEQUENCE [LARGE SCALE GENOMIC DNA]</scope>
    <source>
        <strain evidence="1 2">KNP414</strain>
    </source>
</reference>
<evidence type="ECO:0000313" key="1">
    <source>
        <dbReference type="EMBL" id="AEI40595.1"/>
    </source>
</evidence>
<protein>
    <submittedName>
        <fullName evidence="1">Uncharacterized protein</fullName>
    </submittedName>
</protein>
<evidence type="ECO:0000313" key="2">
    <source>
        <dbReference type="Proteomes" id="UP000006620"/>
    </source>
</evidence>
<accession>F8FRN8</accession>
<dbReference type="HOGENOM" id="CLU_3330959_0_0_9"/>
<gene>
    <name evidence="1" type="ordered locus">KNP414_02034</name>
</gene>
<dbReference type="AlphaFoldDB" id="F8FRN8"/>
<name>F8FRN8_PAEMK</name>
<sequence>MLRVFTALGYIVNAAMSAGIMSIVNRPSELIWSAGGLF</sequence>
<organism evidence="1 2">
    <name type="scientific">Paenibacillus mucilaginosus (strain KNP414)</name>
    <dbReference type="NCBI Taxonomy" id="1036673"/>
    <lineage>
        <taxon>Bacteria</taxon>
        <taxon>Bacillati</taxon>
        <taxon>Bacillota</taxon>
        <taxon>Bacilli</taxon>
        <taxon>Bacillales</taxon>
        <taxon>Paenibacillaceae</taxon>
        <taxon>Paenibacillus</taxon>
    </lineage>
</organism>
<dbReference type="Proteomes" id="UP000006620">
    <property type="component" value="Chromosome"/>
</dbReference>
<proteinExistence type="predicted"/>
<dbReference type="EMBL" id="CP002869">
    <property type="protein sequence ID" value="AEI40595.1"/>
    <property type="molecule type" value="Genomic_DNA"/>
</dbReference>